<comment type="caution">
    <text evidence="2">The sequence shown here is derived from an EMBL/GenBank/DDBJ whole genome shotgun (WGS) entry which is preliminary data.</text>
</comment>
<evidence type="ECO:0000256" key="1">
    <source>
        <dbReference type="SAM" id="Phobius"/>
    </source>
</evidence>
<proteinExistence type="predicted"/>
<keyword evidence="1" id="KW-0812">Transmembrane</keyword>
<dbReference type="EMBL" id="JBHSFA010000007">
    <property type="protein sequence ID" value="MFC4543025.1"/>
    <property type="molecule type" value="Genomic_DNA"/>
</dbReference>
<name>A0ABD5PR50_9EURY</name>
<keyword evidence="1" id="KW-1133">Transmembrane helix</keyword>
<keyword evidence="3" id="KW-1185">Reference proteome</keyword>
<protein>
    <recommendedName>
        <fullName evidence="4">Transporter</fullName>
    </recommendedName>
</protein>
<dbReference type="Proteomes" id="UP001595898">
    <property type="component" value="Unassembled WGS sequence"/>
</dbReference>
<accession>A0ABD5PR50</accession>
<organism evidence="2 3">
    <name type="scientific">Halosolutus amylolyticus</name>
    <dbReference type="NCBI Taxonomy" id="2932267"/>
    <lineage>
        <taxon>Archaea</taxon>
        <taxon>Methanobacteriati</taxon>
        <taxon>Methanobacteriota</taxon>
        <taxon>Stenosarchaea group</taxon>
        <taxon>Halobacteria</taxon>
        <taxon>Halobacteriales</taxon>
        <taxon>Natrialbaceae</taxon>
        <taxon>Halosolutus</taxon>
    </lineage>
</organism>
<reference evidence="2 3" key="1">
    <citation type="journal article" date="2019" name="Int. J. Syst. Evol. Microbiol.">
        <title>The Global Catalogue of Microorganisms (GCM) 10K type strain sequencing project: providing services to taxonomists for standard genome sequencing and annotation.</title>
        <authorList>
            <consortium name="The Broad Institute Genomics Platform"/>
            <consortium name="The Broad Institute Genome Sequencing Center for Infectious Disease"/>
            <person name="Wu L."/>
            <person name="Ma J."/>
        </authorList>
    </citation>
    <scope>NUCLEOTIDE SEQUENCE [LARGE SCALE GENOMIC DNA]</scope>
    <source>
        <strain evidence="2 3">WLHS5</strain>
    </source>
</reference>
<gene>
    <name evidence="2" type="ORF">ACFO5R_13940</name>
</gene>
<evidence type="ECO:0000313" key="3">
    <source>
        <dbReference type="Proteomes" id="UP001595898"/>
    </source>
</evidence>
<dbReference type="RefSeq" id="WP_250140290.1">
    <property type="nucleotide sequence ID" value="NZ_JALIQP010000002.1"/>
</dbReference>
<sequence>MDRRLFASGAGTIALGLAVFLVLAVSGALRHPAAAAEQTTRVEFVAIGGGLVLLLVGVFAAFLAVVRPTIESETAP</sequence>
<dbReference type="AlphaFoldDB" id="A0ABD5PR50"/>
<feature type="transmembrane region" description="Helical" evidence="1">
    <location>
        <begin position="45"/>
        <end position="66"/>
    </location>
</feature>
<evidence type="ECO:0000313" key="2">
    <source>
        <dbReference type="EMBL" id="MFC4543025.1"/>
    </source>
</evidence>
<evidence type="ECO:0008006" key="4">
    <source>
        <dbReference type="Google" id="ProtNLM"/>
    </source>
</evidence>
<keyword evidence="1" id="KW-0472">Membrane</keyword>